<reference evidence="2 3" key="1">
    <citation type="journal article" date="2017" name="Nature">
        <title>The Apostasia genome and the evolution of orchids.</title>
        <authorList>
            <person name="Zhang G.Q."/>
            <person name="Liu K.W."/>
            <person name="Li Z."/>
            <person name="Lohaus R."/>
            <person name="Hsiao Y.Y."/>
            <person name="Niu S.C."/>
            <person name="Wang J.Y."/>
            <person name="Lin Y.C."/>
            <person name="Xu Q."/>
            <person name="Chen L.J."/>
            <person name="Yoshida K."/>
            <person name="Fujiwara S."/>
            <person name="Wang Z.W."/>
            <person name="Zhang Y.Q."/>
            <person name="Mitsuda N."/>
            <person name="Wang M."/>
            <person name="Liu G.H."/>
            <person name="Pecoraro L."/>
            <person name="Huang H.X."/>
            <person name="Xiao X.J."/>
            <person name="Lin M."/>
            <person name="Wu X.Y."/>
            <person name="Wu W.L."/>
            <person name="Chen Y.Y."/>
            <person name="Chang S.B."/>
            <person name="Sakamoto S."/>
            <person name="Ohme-Takagi M."/>
            <person name="Yagi M."/>
            <person name="Zeng S.J."/>
            <person name="Shen C.Y."/>
            <person name="Yeh C.M."/>
            <person name="Luo Y.B."/>
            <person name="Tsai W.C."/>
            <person name="Van de Peer Y."/>
            <person name="Liu Z.J."/>
        </authorList>
    </citation>
    <scope>NUCLEOTIDE SEQUENCE [LARGE SCALE GENOMIC DNA]</scope>
    <source>
        <strain evidence="3">cv. Shenzhen</strain>
        <tissue evidence="2">Stem</tissue>
    </source>
</reference>
<name>A0A2I0B5T2_9ASPA</name>
<organism evidence="2 3">
    <name type="scientific">Apostasia shenzhenica</name>
    <dbReference type="NCBI Taxonomy" id="1088818"/>
    <lineage>
        <taxon>Eukaryota</taxon>
        <taxon>Viridiplantae</taxon>
        <taxon>Streptophyta</taxon>
        <taxon>Embryophyta</taxon>
        <taxon>Tracheophyta</taxon>
        <taxon>Spermatophyta</taxon>
        <taxon>Magnoliopsida</taxon>
        <taxon>Liliopsida</taxon>
        <taxon>Asparagales</taxon>
        <taxon>Orchidaceae</taxon>
        <taxon>Apostasioideae</taxon>
        <taxon>Apostasia</taxon>
    </lineage>
</organism>
<dbReference type="EMBL" id="KZ451911">
    <property type="protein sequence ID" value="PKA63121.1"/>
    <property type="molecule type" value="Genomic_DNA"/>
</dbReference>
<sequence length="664" mass="71395">MVRPGREYEEKRDGCDRSEQPVGSEGSDESRETDGSVPLGVMDVGRSSGGSSRVLLGRIGGVLRDGAEGDLFLGSVNVENGIMQWVRALDLQVVGGCRADERLRPLLKIDVSSGTAEDQFMAQLIQHFEASEIAVLARCLCLPLVSVRVGRIDKQGKILCPTATRGFLSLILLPSSHLRISFTGDDGCVERLALVSSELGDFSIAIDEISADTSGRSFLLKLPCSRMLYFWCSEKSKADGMELIMKMKDLLRKKPSLSDLTGISEARLDSFAIHLRSYLLASANIPAASSSASCCTSLITAFNLLASQSDLSSPNKSSRICITAALAAKIHPVYQSSLSPRSNTFKDSTLKISSVRNGVREKIRRRCNSSANIQHITPSTTSHDQLTQHDSSVGENIGSQGLLLHSFPSLSSPLFSFSSISSNPSSQVSNQISLFSPYYCTCPPFPTSLLYRHSHPPHTSESVPLPPFSTLLSAPLQPLDVIQLPSSNFPVLLPEPWVNLSCSGNSLCPLPGSQHVPTFTPFLSDPIVHIPFIDVFSSGQGYLVSSGPSISSTPLPIGHVSHQHLSPTDSPVEKNARETLRMLMSSKPISATSKLFTVLPEVLNSMEHCGPGASHAPRIHGLFGNNLDIESIESRISSLGSSSATGDDLSNEACTEDSEGFDLL</sequence>
<keyword evidence="3" id="KW-1185">Reference proteome</keyword>
<dbReference type="PANTHER" id="PTHR36741">
    <property type="entry name" value="OS07G0100500 PROTEIN"/>
    <property type="match status" value="1"/>
</dbReference>
<dbReference type="Proteomes" id="UP000236161">
    <property type="component" value="Unassembled WGS sequence"/>
</dbReference>
<dbReference type="PANTHER" id="PTHR36741:SF1">
    <property type="entry name" value="OS07G0100500 PROTEIN"/>
    <property type="match status" value="1"/>
</dbReference>
<evidence type="ECO:0000313" key="2">
    <source>
        <dbReference type="EMBL" id="PKA63121.1"/>
    </source>
</evidence>
<dbReference type="STRING" id="1088818.A0A2I0B5T2"/>
<feature type="region of interest" description="Disordered" evidence="1">
    <location>
        <begin position="638"/>
        <end position="664"/>
    </location>
</feature>
<feature type="compositionally biased region" description="Acidic residues" evidence="1">
    <location>
        <begin position="654"/>
        <end position="664"/>
    </location>
</feature>
<accession>A0A2I0B5T2</accession>
<dbReference type="AlphaFoldDB" id="A0A2I0B5T2"/>
<feature type="compositionally biased region" description="Low complexity" evidence="1">
    <location>
        <begin position="638"/>
        <end position="648"/>
    </location>
</feature>
<feature type="compositionally biased region" description="Basic and acidic residues" evidence="1">
    <location>
        <begin position="1"/>
        <end position="19"/>
    </location>
</feature>
<gene>
    <name evidence="2" type="ORF">AXF42_Ash007917</name>
</gene>
<feature type="region of interest" description="Disordered" evidence="1">
    <location>
        <begin position="1"/>
        <end position="45"/>
    </location>
</feature>
<dbReference type="OrthoDB" id="1921521at2759"/>
<proteinExistence type="predicted"/>
<evidence type="ECO:0000256" key="1">
    <source>
        <dbReference type="SAM" id="MobiDB-lite"/>
    </source>
</evidence>
<protein>
    <submittedName>
        <fullName evidence="2">Uncharacterized protein</fullName>
    </submittedName>
</protein>
<evidence type="ECO:0000313" key="3">
    <source>
        <dbReference type="Proteomes" id="UP000236161"/>
    </source>
</evidence>